<dbReference type="PROSITE" id="PS51462">
    <property type="entry name" value="NUDIX"/>
    <property type="match status" value="1"/>
</dbReference>
<protein>
    <recommendedName>
        <fullName evidence="1">Nudix hydrolase domain-containing protein</fullName>
    </recommendedName>
</protein>
<gene>
    <name evidence="2" type="ORF">CC80DRAFT_438016</name>
</gene>
<keyword evidence="3" id="KW-1185">Reference proteome</keyword>
<reference evidence="2" key="1">
    <citation type="journal article" date="2020" name="Stud. Mycol.">
        <title>101 Dothideomycetes genomes: a test case for predicting lifestyles and emergence of pathogens.</title>
        <authorList>
            <person name="Haridas S."/>
            <person name="Albert R."/>
            <person name="Binder M."/>
            <person name="Bloem J."/>
            <person name="Labutti K."/>
            <person name="Salamov A."/>
            <person name="Andreopoulos B."/>
            <person name="Baker S."/>
            <person name="Barry K."/>
            <person name="Bills G."/>
            <person name="Bluhm B."/>
            <person name="Cannon C."/>
            <person name="Castanera R."/>
            <person name="Culley D."/>
            <person name="Daum C."/>
            <person name="Ezra D."/>
            <person name="Gonzalez J."/>
            <person name="Henrissat B."/>
            <person name="Kuo A."/>
            <person name="Liang C."/>
            <person name="Lipzen A."/>
            <person name="Lutzoni F."/>
            <person name="Magnuson J."/>
            <person name="Mondo S."/>
            <person name="Nolan M."/>
            <person name="Ohm R."/>
            <person name="Pangilinan J."/>
            <person name="Park H.-J."/>
            <person name="Ramirez L."/>
            <person name="Alfaro M."/>
            <person name="Sun H."/>
            <person name="Tritt A."/>
            <person name="Yoshinaga Y."/>
            <person name="Zwiers L.-H."/>
            <person name="Turgeon B."/>
            <person name="Goodwin S."/>
            <person name="Spatafora J."/>
            <person name="Crous P."/>
            <person name="Grigoriev I."/>
        </authorList>
    </citation>
    <scope>NUCLEOTIDE SEQUENCE</scope>
    <source>
        <strain evidence="2">CBS 675.92</strain>
    </source>
</reference>
<dbReference type="Proteomes" id="UP000800035">
    <property type="component" value="Unassembled WGS sequence"/>
</dbReference>
<name>A0A6A5U8Z4_9PLEO</name>
<dbReference type="CDD" id="cd02883">
    <property type="entry name" value="NUDIX_Hydrolase"/>
    <property type="match status" value="1"/>
</dbReference>
<dbReference type="Gene3D" id="3.90.79.10">
    <property type="entry name" value="Nucleoside Triphosphate Pyrophosphohydrolase"/>
    <property type="match status" value="1"/>
</dbReference>
<dbReference type="PANTHER" id="PTHR43736:SF1">
    <property type="entry name" value="DIHYDRONEOPTERIN TRIPHOSPHATE DIPHOSPHATASE"/>
    <property type="match status" value="1"/>
</dbReference>
<dbReference type="SUPFAM" id="SSF55811">
    <property type="entry name" value="Nudix"/>
    <property type="match status" value="1"/>
</dbReference>
<evidence type="ECO:0000259" key="1">
    <source>
        <dbReference type="PROSITE" id="PS51462"/>
    </source>
</evidence>
<sequence>MTSATAQIEASQTSALPFEYDPSVQEYLLSEKQYLRDTQYDALCVGIAVFNEEGKLLLVRRAKIEKAFPEFWEIPGGKVDEPDETMMHGAVRELKEEAGLEATRIVRKVGSFRFNSRRGRWIKHIFEMEVKNTEVVLDPLEHDDYLWVSEEEVIAERVGDVALKYVSPDNKDIKLEAFRHRRGAASKM</sequence>
<dbReference type="InterPro" id="IPR015797">
    <property type="entry name" value="NUDIX_hydrolase-like_dom_sf"/>
</dbReference>
<feature type="domain" description="Nudix hydrolase" evidence="1">
    <location>
        <begin position="40"/>
        <end position="172"/>
    </location>
</feature>
<proteinExistence type="predicted"/>
<evidence type="ECO:0000313" key="3">
    <source>
        <dbReference type="Proteomes" id="UP000800035"/>
    </source>
</evidence>
<dbReference type="OrthoDB" id="276276at2759"/>
<evidence type="ECO:0000313" key="2">
    <source>
        <dbReference type="EMBL" id="KAF1960800.1"/>
    </source>
</evidence>
<dbReference type="Pfam" id="PF00293">
    <property type="entry name" value="NUDIX"/>
    <property type="match status" value="1"/>
</dbReference>
<dbReference type="PANTHER" id="PTHR43736">
    <property type="entry name" value="ADP-RIBOSE PYROPHOSPHATASE"/>
    <property type="match status" value="1"/>
</dbReference>
<dbReference type="InterPro" id="IPR000086">
    <property type="entry name" value="NUDIX_hydrolase_dom"/>
</dbReference>
<accession>A0A6A5U8Z4</accession>
<dbReference type="AlphaFoldDB" id="A0A6A5U8Z4"/>
<organism evidence="2 3">
    <name type="scientific">Byssothecium circinans</name>
    <dbReference type="NCBI Taxonomy" id="147558"/>
    <lineage>
        <taxon>Eukaryota</taxon>
        <taxon>Fungi</taxon>
        <taxon>Dikarya</taxon>
        <taxon>Ascomycota</taxon>
        <taxon>Pezizomycotina</taxon>
        <taxon>Dothideomycetes</taxon>
        <taxon>Pleosporomycetidae</taxon>
        <taxon>Pleosporales</taxon>
        <taxon>Massarineae</taxon>
        <taxon>Massarinaceae</taxon>
        <taxon>Byssothecium</taxon>
    </lineage>
</organism>
<dbReference type="EMBL" id="ML976982">
    <property type="protein sequence ID" value="KAF1960800.1"/>
    <property type="molecule type" value="Genomic_DNA"/>
</dbReference>